<keyword evidence="13 14" id="KW-0472">Membrane</keyword>
<dbReference type="Gene3D" id="6.10.340.10">
    <property type="match status" value="1"/>
</dbReference>
<dbReference type="GO" id="GO:0005524">
    <property type="term" value="F:ATP binding"/>
    <property type="evidence" value="ECO:0007669"/>
    <property type="project" value="UniProtKB-KW"/>
</dbReference>
<dbReference type="NCBIfam" id="TIGR03785">
    <property type="entry name" value="marine_sort_HK"/>
    <property type="match status" value="1"/>
</dbReference>
<keyword evidence="4" id="KW-1003">Cell membrane</keyword>
<dbReference type="SMART" id="SM00388">
    <property type="entry name" value="HisKA"/>
    <property type="match status" value="1"/>
</dbReference>
<evidence type="ECO:0000256" key="5">
    <source>
        <dbReference type="ARBA" id="ARBA00022553"/>
    </source>
</evidence>
<dbReference type="InterPro" id="IPR003594">
    <property type="entry name" value="HATPase_dom"/>
</dbReference>
<feature type="domain" description="Histidine kinase" evidence="15">
    <location>
        <begin position="523"/>
        <end position="737"/>
    </location>
</feature>
<dbReference type="PANTHER" id="PTHR45528:SF1">
    <property type="entry name" value="SENSOR HISTIDINE KINASE CPXA"/>
    <property type="match status" value="1"/>
</dbReference>
<evidence type="ECO:0000256" key="13">
    <source>
        <dbReference type="ARBA" id="ARBA00023136"/>
    </source>
</evidence>
<keyword evidence="5" id="KW-0597">Phosphoprotein</keyword>
<evidence type="ECO:0000256" key="11">
    <source>
        <dbReference type="ARBA" id="ARBA00022989"/>
    </source>
</evidence>
<dbReference type="PROSITE" id="PS50109">
    <property type="entry name" value="HIS_KIN"/>
    <property type="match status" value="1"/>
</dbReference>
<proteinExistence type="predicted"/>
<dbReference type="AlphaFoldDB" id="A0A3B0WPJ8"/>
<dbReference type="CDD" id="cd09622">
    <property type="entry name" value="CBM9_like_HisKa"/>
    <property type="match status" value="1"/>
</dbReference>
<dbReference type="InterPro" id="IPR022510">
    <property type="entry name" value="Sortase_His-kinase"/>
</dbReference>
<protein>
    <recommendedName>
        <fullName evidence="3">histidine kinase</fullName>
        <ecNumber evidence="3">2.7.13.3</ecNumber>
    </recommendedName>
</protein>
<dbReference type="InterPro" id="IPR036097">
    <property type="entry name" value="HisK_dim/P_sf"/>
</dbReference>
<dbReference type="EC" id="2.7.13.3" evidence="3"/>
<dbReference type="GO" id="GO:0005886">
    <property type="term" value="C:plasma membrane"/>
    <property type="evidence" value="ECO:0007669"/>
    <property type="project" value="UniProtKB-SubCell"/>
</dbReference>
<dbReference type="Gene3D" id="2.60.40.1190">
    <property type="match status" value="1"/>
</dbReference>
<keyword evidence="9 16" id="KW-0418">Kinase</keyword>
<dbReference type="SUPFAM" id="SSF49344">
    <property type="entry name" value="CBD9-like"/>
    <property type="match status" value="1"/>
</dbReference>
<evidence type="ECO:0000256" key="7">
    <source>
        <dbReference type="ARBA" id="ARBA00022692"/>
    </source>
</evidence>
<dbReference type="CDD" id="cd00082">
    <property type="entry name" value="HisKA"/>
    <property type="match status" value="1"/>
</dbReference>
<evidence type="ECO:0000313" key="16">
    <source>
        <dbReference type="EMBL" id="VAW57948.1"/>
    </source>
</evidence>
<evidence type="ECO:0000256" key="8">
    <source>
        <dbReference type="ARBA" id="ARBA00022741"/>
    </source>
</evidence>
<dbReference type="SMART" id="SM00387">
    <property type="entry name" value="HATPase_c"/>
    <property type="match status" value="1"/>
</dbReference>
<name>A0A3B0WPJ8_9ZZZZ</name>
<keyword evidence="6" id="KW-0808">Transferase</keyword>
<dbReference type="Gene3D" id="3.30.565.10">
    <property type="entry name" value="Histidine kinase-like ATPase, C-terminal domain"/>
    <property type="match status" value="1"/>
</dbReference>
<keyword evidence="10" id="KW-0067">ATP-binding</keyword>
<evidence type="ECO:0000256" key="4">
    <source>
        <dbReference type="ARBA" id="ARBA00022475"/>
    </source>
</evidence>
<evidence type="ECO:0000256" key="9">
    <source>
        <dbReference type="ARBA" id="ARBA00022777"/>
    </source>
</evidence>
<evidence type="ECO:0000256" key="6">
    <source>
        <dbReference type="ARBA" id="ARBA00022679"/>
    </source>
</evidence>
<evidence type="ECO:0000259" key="15">
    <source>
        <dbReference type="PROSITE" id="PS50109"/>
    </source>
</evidence>
<feature type="transmembrane region" description="Helical" evidence="14">
    <location>
        <begin position="26"/>
        <end position="44"/>
    </location>
</feature>
<dbReference type="InterPro" id="IPR003661">
    <property type="entry name" value="HisK_dim/P_dom"/>
</dbReference>
<keyword evidence="11 14" id="KW-1133">Transmembrane helix</keyword>
<dbReference type="GO" id="GO:0000155">
    <property type="term" value="F:phosphorelay sensor kinase activity"/>
    <property type="evidence" value="ECO:0007669"/>
    <property type="project" value="InterPro"/>
</dbReference>
<organism evidence="16">
    <name type="scientific">hydrothermal vent metagenome</name>
    <dbReference type="NCBI Taxonomy" id="652676"/>
    <lineage>
        <taxon>unclassified sequences</taxon>
        <taxon>metagenomes</taxon>
        <taxon>ecological metagenomes</taxon>
    </lineage>
</organism>
<sequence length="737" mass="83316">MEWGIAGLSANREGRRFFSLSIRSKLLLISAVLFIVPWVGVQYIQEMEDFLRLNQQSDLLGRAQIVAAVLQSQAEMFEPRVHVSAAHRTDAVSDVQAAEPVSPLTSHLYVRPLRRAIQLDGYMDDWLDFESRAQAIDVKEKTSLQSNYFVGSYKKYLYIILQVKDDRLVYRQANSLSLDKNDHIKIVLRDKEGELKTYLIATSAPGWINAQRVEFDEDEWRVVAPEYRIKGEWQETGVGYNVEIRIPLSLVGDNLSFFIADVDDSASAEINSTIGSSPSADVPGTVIIPSAEVENLLNRVIRPASRTWVVDRYNRVLAVAGDLKQRDNTLTNRDEPYRKKDNTTGVLRGAVRSFYQLLLRQPTQNFKDELSFVSYLQDKSVQSALQGKAATSWRETPDKQVRILTASYPVIENGEVTGAIAIEETSNAILILQNRAMEILINLSVLTFFITVMVLLGYATRLSVRIMRLRDETERAITAEGRIENNIKRSTQQDEIGDLSRSFSDMLCRLGEYNRYLESMAGKLSHELRTPITVVRSSLDNLTGTQSEEERQTYIQRAREGVVRLSDILTRMGEATRLEQTLQSESRSNISLSSLLENCVSGYRMIYPEVAFKVDIKSSNSCTIKGAPELLAQMLDKLISNAVDFHYKGSVISTVIEEKNAQLQLSVINQGGCLPEQMRENLFESMVSVRSERDNKPHLGLGLYIVKLIAEFHQAKVEAINTRAREGVEIRITFPTY</sequence>
<keyword evidence="8" id="KW-0547">Nucleotide-binding</keyword>
<dbReference type="InterPro" id="IPR036890">
    <property type="entry name" value="HATPase_C_sf"/>
</dbReference>
<accession>A0A3B0WPJ8</accession>
<dbReference type="InterPro" id="IPR050398">
    <property type="entry name" value="HssS/ArlS-like"/>
</dbReference>
<keyword evidence="7 14" id="KW-0812">Transmembrane</keyword>
<dbReference type="Pfam" id="PF00512">
    <property type="entry name" value="HisKA"/>
    <property type="match status" value="1"/>
</dbReference>
<dbReference type="EMBL" id="UOFG01000007">
    <property type="protein sequence ID" value="VAW57948.1"/>
    <property type="molecule type" value="Genomic_DNA"/>
</dbReference>
<evidence type="ECO:0000256" key="3">
    <source>
        <dbReference type="ARBA" id="ARBA00012438"/>
    </source>
</evidence>
<gene>
    <name evidence="16" type="ORF">MNBD_GAMMA11-1439</name>
</gene>
<evidence type="ECO:0000256" key="1">
    <source>
        <dbReference type="ARBA" id="ARBA00000085"/>
    </source>
</evidence>
<evidence type="ECO:0000256" key="14">
    <source>
        <dbReference type="SAM" id="Phobius"/>
    </source>
</evidence>
<dbReference type="SUPFAM" id="SSF55874">
    <property type="entry name" value="ATPase domain of HSP90 chaperone/DNA topoisomerase II/histidine kinase"/>
    <property type="match status" value="1"/>
</dbReference>
<dbReference type="Gene3D" id="1.10.287.130">
    <property type="match status" value="1"/>
</dbReference>
<comment type="subcellular location">
    <subcellularLocation>
        <location evidence="2">Cell membrane</location>
        <topology evidence="2">Multi-pass membrane protein</topology>
    </subcellularLocation>
</comment>
<dbReference type="PANTHER" id="PTHR45528">
    <property type="entry name" value="SENSOR HISTIDINE KINASE CPXA"/>
    <property type="match status" value="1"/>
</dbReference>
<evidence type="ECO:0000256" key="12">
    <source>
        <dbReference type="ARBA" id="ARBA00023012"/>
    </source>
</evidence>
<dbReference type="Pfam" id="PF02518">
    <property type="entry name" value="HATPase_c"/>
    <property type="match status" value="1"/>
</dbReference>
<evidence type="ECO:0000256" key="10">
    <source>
        <dbReference type="ARBA" id="ARBA00022840"/>
    </source>
</evidence>
<reference evidence="16" key="1">
    <citation type="submission" date="2018-06" db="EMBL/GenBank/DDBJ databases">
        <authorList>
            <person name="Zhirakovskaya E."/>
        </authorList>
    </citation>
    <scope>NUCLEOTIDE SEQUENCE</scope>
</reference>
<comment type="catalytic activity">
    <reaction evidence="1">
        <text>ATP + protein L-histidine = ADP + protein N-phospho-L-histidine.</text>
        <dbReference type="EC" id="2.7.13.3"/>
    </reaction>
</comment>
<dbReference type="SUPFAM" id="SSF47384">
    <property type="entry name" value="Homodimeric domain of signal transducing histidine kinase"/>
    <property type="match status" value="1"/>
</dbReference>
<keyword evidence="12" id="KW-0902">Two-component regulatory system</keyword>
<feature type="transmembrane region" description="Helical" evidence="14">
    <location>
        <begin position="439"/>
        <end position="460"/>
    </location>
</feature>
<dbReference type="InterPro" id="IPR005467">
    <property type="entry name" value="His_kinase_dom"/>
</dbReference>
<evidence type="ECO:0000256" key="2">
    <source>
        <dbReference type="ARBA" id="ARBA00004651"/>
    </source>
</evidence>